<dbReference type="PANTHER" id="PTHR35889">
    <property type="entry name" value="CYCLOINULO-OLIGOSACCHARIDE FRUCTANOTRANSFERASE-RELATED"/>
    <property type="match status" value="1"/>
</dbReference>
<evidence type="ECO:0000256" key="1">
    <source>
        <dbReference type="SAM" id="SignalP"/>
    </source>
</evidence>
<feature type="chain" id="PRO_5022122361" description="Bacterial Ig-like domain (Group 2)" evidence="1">
    <location>
        <begin position="25"/>
        <end position="809"/>
    </location>
</feature>
<name>A0A518BAY7_9BACT</name>
<dbReference type="Gene3D" id="2.60.40.1080">
    <property type="match status" value="2"/>
</dbReference>
<dbReference type="Pfam" id="PF07583">
    <property type="entry name" value="PSCyt2"/>
    <property type="match status" value="1"/>
</dbReference>
<dbReference type="AlphaFoldDB" id="A0A518BAY7"/>
<proteinExistence type="predicted"/>
<keyword evidence="5" id="KW-1185">Reference proteome</keyword>
<sequence length="809" mass="89745" precursor="true">MVRTAKSLFVAIALGSLFAGTAVAEEKLAIYPADVNLTSANDFQSFVLQRTLPDGVTLDVTSNAKLSIADPKIAKLEGNIVRPLADGTTELVATEGGATLKIPVYVKGAQAAQPISFKLDVVPALTKAGCNSGSCHGASRGKDGFRLSLFGFDPDGDYDRITRELPGRRLNLAVCEDSLLLQKAAGQVDHTGGDLMDPDGKLYQSVLKWVEMGAPKDSDKVAKPVSIEIMPSRVVLGGPNATQQLVVRAHYSDGTDRDITDLAILMSNNDNSVSVDETGKATSKQRGEAFVLARFDAFAVTNQVLVVPTQPFQPKKESGGNYIDDLITTKLNKLRIEPSEICTDEEFLRRVSIDIVGQMPTPEEYAKFLADKRPDKRKHFVDELLSRKEFAEIWVMNFAEVLQIRSSNQVSPKATLLFFNWLGERIAAGDPLDETFYDLLTSTGGTFRSPGANFYQNERDKLKIAENVAQVFLGMRIQCAQCHNHPFDRWTMDDYYSFASFFSQIGRKPGEDRQENIIFNSGGGEVKHPVGGRVMKPKFLGGETANTAGRDRREVVAEWITSKENPYFATNLANRIWAHYFGRGIVEPVDDVRISNPPSNPELLDALAGKLIEYDYDLKKFVRDICTSNAYQRSSKPNDSNRLDESNFARGNVRRVKAEILLDCISQVTDTEDDFSRLPKGARAITIPDGRTSTYFLTTFGRAKRETVCACESLTDPTLSQALHMLNGDTTNSKIQQGKLVEKMLKEGKKPEEIIESLYVRCLSRKPTEEERKRLGTALAEAKDDAQKRVVLEDIFWALLNSKEFVFNH</sequence>
<evidence type="ECO:0000313" key="5">
    <source>
        <dbReference type="Proteomes" id="UP000317093"/>
    </source>
</evidence>
<feature type="signal peptide" evidence="1">
    <location>
        <begin position="1"/>
        <end position="24"/>
    </location>
</feature>
<dbReference type="Proteomes" id="UP000317093">
    <property type="component" value="Chromosome"/>
</dbReference>
<dbReference type="PANTHER" id="PTHR35889:SF3">
    <property type="entry name" value="F-BOX DOMAIN-CONTAINING PROTEIN"/>
    <property type="match status" value="1"/>
</dbReference>
<dbReference type="Pfam" id="PF07587">
    <property type="entry name" value="PSD1"/>
    <property type="match status" value="1"/>
</dbReference>
<dbReference type="RefSeq" id="WP_419192922.1">
    <property type="nucleotide sequence ID" value="NZ_CP036279.1"/>
</dbReference>
<evidence type="ECO:0000259" key="2">
    <source>
        <dbReference type="Pfam" id="PF07583"/>
    </source>
</evidence>
<reference evidence="4 5" key="1">
    <citation type="submission" date="2019-02" db="EMBL/GenBank/DDBJ databases">
        <title>Deep-cultivation of Planctomycetes and their phenomic and genomic characterization uncovers novel biology.</title>
        <authorList>
            <person name="Wiegand S."/>
            <person name="Jogler M."/>
            <person name="Boedeker C."/>
            <person name="Pinto D."/>
            <person name="Vollmers J."/>
            <person name="Rivas-Marin E."/>
            <person name="Kohn T."/>
            <person name="Peeters S.H."/>
            <person name="Heuer A."/>
            <person name="Rast P."/>
            <person name="Oberbeckmann S."/>
            <person name="Bunk B."/>
            <person name="Jeske O."/>
            <person name="Meyerdierks A."/>
            <person name="Storesund J.E."/>
            <person name="Kallscheuer N."/>
            <person name="Luecker S."/>
            <person name="Lage O.M."/>
            <person name="Pohl T."/>
            <person name="Merkel B.J."/>
            <person name="Hornburger P."/>
            <person name="Mueller R.-W."/>
            <person name="Bruemmer F."/>
            <person name="Labrenz M."/>
            <person name="Spormann A.M."/>
            <person name="Op den Camp H."/>
            <person name="Overmann J."/>
            <person name="Amann R."/>
            <person name="Jetten M.S.M."/>
            <person name="Mascher T."/>
            <person name="Medema M.H."/>
            <person name="Devos D.P."/>
            <person name="Kaster A.-K."/>
            <person name="Ovreas L."/>
            <person name="Rohde M."/>
            <person name="Galperin M.Y."/>
            <person name="Jogler C."/>
        </authorList>
    </citation>
    <scope>NUCLEOTIDE SEQUENCE [LARGE SCALE GENOMIC DNA]</scope>
    <source>
        <strain evidence="4 5">Pan216</strain>
    </source>
</reference>
<evidence type="ECO:0000313" key="4">
    <source>
        <dbReference type="EMBL" id="QDU64142.1"/>
    </source>
</evidence>
<evidence type="ECO:0000259" key="3">
    <source>
        <dbReference type="Pfam" id="PF07587"/>
    </source>
</evidence>
<organism evidence="4 5">
    <name type="scientific">Kolteria novifilia</name>
    <dbReference type="NCBI Taxonomy" id="2527975"/>
    <lineage>
        <taxon>Bacteria</taxon>
        <taxon>Pseudomonadati</taxon>
        <taxon>Planctomycetota</taxon>
        <taxon>Planctomycetia</taxon>
        <taxon>Kolteriales</taxon>
        <taxon>Kolteriaceae</taxon>
        <taxon>Kolteria</taxon>
    </lineage>
</organism>
<dbReference type="EMBL" id="CP036279">
    <property type="protein sequence ID" value="QDU64142.1"/>
    <property type="molecule type" value="Genomic_DNA"/>
</dbReference>
<protein>
    <recommendedName>
        <fullName evidence="6">Bacterial Ig-like domain (Group 2)</fullName>
    </recommendedName>
</protein>
<evidence type="ECO:0008006" key="6">
    <source>
        <dbReference type="Google" id="ProtNLM"/>
    </source>
</evidence>
<keyword evidence="1" id="KW-0732">Signal</keyword>
<gene>
    <name evidence="4" type="ORF">Pan216_50310</name>
</gene>
<dbReference type="InterPro" id="IPR022655">
    <property type="entry name" value="DUF1553"/>
</dbReference>
<dbReference type="InterPro" id="IPR011444">
    <property type="entry name" value="DUF1549"/>
</dbReference>
<accession>A0A518BAY7</accession>
<dbReference type="KEGG" id="knv:Pan216_50310"/>
<feature type="domain" description="DUF1549" evidence="2">
    <location>
        <begin position="323"/>
        <end position="505"/>
    </location>
</feature>
<feature type="domain" description="DUF1553" evidence="3">
    <location>
        <begin position="552"/>
        <end position="776"/>
    </location>
</feature>